<evidence type="ECO:0000256" key="1">
    <source>
        <dbReference type="SAM" id="MobiDB-lite"/>
    </source>
</evidence>
<dbReference type="STRING" id="1257118.L8GKI7"/>
<dbReference type="KEGG" id="acan:ACA1_339760"/>
<dbReference type="PANTHER" id="PTHR12277:SF81">
    <property type="entry name" value="PROTEIN ABHD13"/>
    <property type="match status" value="1"/>
</dbReference>
<dbReference type="OMA" id="HLRLNIM"/>
<dbReference type="VEuPathDB" id="AmoebaDB:ACA1_339760"/>
<evidence type="ECO:0000313" key="2">
    <source>
        <dbReference type="EMBL" id="ELR13238.1"/>
    </source>
</evidence>
<dbReference type="GO" id="GO:0016787">
    <property type="term" value="F:hydrolase activity"/>
    <property type="evidence" value="ECO:0007669"/>
    <property type="project" value="UniProtKB-KW"/>
</dbReference>
<dbReference type="PANTHER" id="PTHR12277">
    <property type="entry name" value="ALPHA/BETA HYDROLASE DOMAIN-CONTAINING PROTEIN"/>
    <property type="match status" value="1"/>
</dbReference>
<dbReference type="Proteomes" id="UP000011083">
    <property type="component" value="Unassembled WGS sequence"/>
</dbReference>
<dbReference type="Gene3D" id="3.40.50.1820">
    <property type="entry name" value="alpha/beta hydrolase"/>
    <property type="match status" value="1"/>
</dbReference>
<dbReference type="InterPro" id="IPR029058">
    <property type="entry name" value="AB_hydrolase_fold"/>
</dbReference>
<dbReference type="EMBL" id="KB008096">
    <property type="protein sequence ID" value="ELR13238.1"/>
    <property type="molecule type" value="Genomic_DNA"/>
</dbReference>
<organism evidence="2 3">
    <name type="scientific">Acanthamoeba castellanii (strain ATCC 30010 / Neff)</name>
    <dbReference type="NCBI Taxonomy" id="1257118"/>
    <lineage>
        <taxon>Eukaryota</taxon>
        <taxon>Amoebozoa</taxon>
        <taxon>Discosea</taxon>
        <taxon>Longamoebia</taxon>
        <taxon>Centramoebida</taxon>
        <taxon>Acanthamoebidae</taxon>
        <taxon>Acanthamoeba</taxon>
    </lineage>
</organism>
<keyword evidence="2" id="KW-0378">Hydrolase</keyword>
<sequence length="317" mass="35055">MGNVVASKAFLPPYPSYDEQMATLVWATSKLGDRIPCTYWAHARPRFTILFSHGNAEDIGQLNDWLGYMCRTFSVNVLSYDYRGYGLHPGVPTEASCYADVEGAYDLLTKEFKIPPSRIILYGRSIGSGPTCYLGQRLCALARAQSRPSSWLSPSMFCRGVPSGDDDSDPMSAMLPAGFVLQSPIASAIRVVSTTLAMLPVDIFVNVNRIGKIEIPTMIIHGTDDEVVPYWHGTELYAKAGNPYKGAGHNNVECDFMAPLLSALQAFFVHLEAQRQEDEQQESRKRGKKKVEDTDSDDSDDSDDSGEDNENETNQDD</sequence>
<dbReference type="GeneID" id="14913771"/>
<feature type="compositionally biased region" description="Basic and acidic residues" evidence="1">
    <location>
        <begin position="274"/>
        <end position="284"/>
    </location>
</feature>
<feature type="compositionally biased region" description="Acidic residues" evidence="1">
    <location>
        <begin position="294"/>
        <end position="317"/>
    </location>
</feature>
<accession>L8GKI7</accession>
<dbReference type="AlphaFoldDB" id="L8GKI7"/>
<gene>
    <name evidence="2" type="ORF">ACA1_339760</name>
</gene>
<reference evidence="2 3" key="1">
    <citation type="journal article" date="2013" name="Genome Biol.">
        <title>Genome of Acanthamoeba castellanii highlights extensive lateral gene transfer and early evolution of tyrosine kinase signaling.</title>
        <authorList>
            <person name="Clarke M."/>
            <person name="Lohan A.J."/>
            <person name="Liu B."/>
            <person name="Lagkouvardos I."/>
            <person name="Roy S."/>
            <person name="Zafar N."/>
            <person name="Bertelli C."/>
            <person name="Schilde C."/>
            <person name="Kianianmomeni A."/>
            <person name="Burglin T.R."/>
            <person name="Frech C."/>
            <person name="Turcotte B."/>
            <person name="Kopec K.O."/>
            <person name="Synnott J.M."/>
            <person name="Choo C."/>
            <person name="Paponov I."/>
            <person name="Finkler A."/>
            <person name="Soon Heng Tan C."/>
            <person name="Hutchins A.P."/>
            <person name="Weinmeier T."/>
            <person name="Rattei T."/>
            <person name="Chu J.S."/>
            <person name="Gimenez G."/>
            <person name="Irimia M."/>
            <person name="Rigden D.J."/>
            <person name="Fitzpatrick D.A."/>
            <person name="Lorenzo-Morales J."/>
            <person name="Bateman A."/>
            <person name="Chiu C.H."/>
            <person name="Tang P."/>
            <person name="Hegemann P."/>
            <person name="Fromm H."/>
            <person name="Raoult D."/>
            <person name="Greub G."/>
            <person name="Miranda-Saavedra D."/>
            <person name="Chen N."/>
            <person name="Nash P."/>
            <person name="Ginger M.L."/>
            <person name="Horn M."/>
            <person name="Schaap P."/>
            <person name="Caler L."/>
            <person name="Loftus B."/>
        </authorList>
    </citation>
    <scope>NUCLEOTIDE SEQUENCE [LARGE SCALE GENOMIC DNA]</scope>
    <source>
        <strain evidence="2 3">Neff</strain>
    </source>
</reference>
<keyword evidence="3" id="KW-1185">Reference proteome</keyword>
<proteinExistence type="predicted"/>
<feature type="region of interest" description="Disordered" evidence="1">
    <location>
        <begin position="274"/>
        <end position="317"/>
    </location>
</feature>
<protein>
    <submittedName>
        <fullName evidence="2">Alpha/beta hydrolase, putative</fullName>
    </submittedName>
</protein>
<dbReference type="OrthoDB" id="29964at2759"/>
<name>L8GKI7_ACACF</name>
<evidence type="ECO:0000313" key="3">
    <source>
        <dbReference type="Proteomes" id="UP000011083"/>
    </source>
</evidence>
<dbReference type="SUPFAM" id="SSF53474">
    <property type="entry name" value="alpha/beta-Hydrolases"/>
    <property type="match status" value="1"/>
</dbReference>
<dbReference type="RefSeq" id="XP_004335251.1">
    <property type="nucleotide sequence ID" value="XM_004335203.1"/>
</dbReference>